<reference evidence="1" key="1">
    <citation type="submission" date="2018-02" db="EMBL/GenBank/DDBJ databases">
        <title>Rhizophora mucronata_Transcriptome.</title>
        <authorList>
            <person name="Meera S.P."/>
            <person name="Sreeshan A."/>
            <person name="Augustine A."/>
        </authorList>
    </citation>
    <scope>NUCLEOTIDE SEQUENCE</scope>
    <source>
        <tissue evidence="1">Leaf</tissue>
    </source>
</reference>
<accession>A0A2P2QQC7</accession>
<name>A0A2P2QQC7_RHIMU</name>
<proteinExistence type="predicted"/>
<organism evidence="1">
    <name type="scientific">Rhizophora mucronata</name>
    <name type="common">Asiatic mangrove</name>
    <dbReference type="NCBI Taxonomy" id="61149"/>
    <lineage>
        <taxon>Eukaryota</taxon>
        <taxon>Viridiplantae</taxon>
        <taxon>Streptophyta</taxon>
        <taxon>Embryophyta</taxon>
        <taxon>Tracheophyta</taxon>
        <taxon>Spermatophyta</taxon>
        <taxon>Magnoliopsida</taxon>
        <taxon>eudicotyledons</taxon>
        <taxon>Gunneridae</taxon>
        <taxon>Pentapetalae</taxon>
        <taxon>rosids</taxon>
        <taxon>fabids</taxon>
        <taxon>Malpighiales</taxon>
        <taxon>Rhizophoraceae</taxon>
        <taxon>Rhizophora</taxon>
    </lineage>
</organism>
<dbReference type="EMBL" id="GGEC01088706">
    <property type="protein sequence ID" value="MBX69190.1"/>
    <property type="molecule type" value="Transcribed_RNA"/>
</dbReference>
<protein>
    <submittedName>
        <fullName evidence="1">Uncharacterized protein</fullName>
    </submittedName>
</protein>
<evidence type="ECO:0000313" key="1">
    <source>
        <dbReference type="EMBL" id="MBX69190.1"/>
    </source>
</evidence>
<sequence length="32" mass="3622">MLLMPPQRPITELQSINEKGCCVARHSFSHPT</sequence>
<dbReference type="AlphaFoldDB" id="A0A2P2QQC7"/>